<dbReference type="EMBL" id="CP019718">
    <property type="protein sequence ID" value="QHZ54002.1"/>
    <property type="molecule type" value="Genomic_DNA"/>
</dbReference>
<protein>
    <submittedName>
        <fullName evidence="1">Uncharacterized protein</fullName>
    </submittedName>
</protein>
<accession>A0A6C0QZ59</accession>
<geneLocation type="plasmid" evidence="1 2">
    <name>unnamed1</name>
</geneLocation>
<keyword evidence="1" id="KW-0614">Plasmid</keyword>
<organism evidence="1 2">
    <name type="scientific">Paenibacillus larvae subsp. larvae</name>
    <dbReference type="NCBI Taxonomy" id="147375"/>
    <lineage>
        <taxon>Bacteria</taxon>
        <taxon>Bacillati</taxon>
        <taxon>Bacillota</taxon>
        <taxon>Bacilli</taxon>
        <taxon>Bacillales</taxon>
        <taxon>Paenibacillaceae</taxon>
        <taxon>Paenibacillus</taxon>
    </lineage>
</organism>
<dbReference type="Proteomes" id="UP000464330">
    <property type="component" value="Plasmid unnamed1"/>
</dbReference>
<proteinExistence type="predicted"/>
<name>A0A6C0QZ59_9BACL</name>
<reference evidence="1 2" key="1">
    <citation type="journal article" date="2020" name="Int. J. Med. Microbiol.">
        <title>Discovery of Paenibacillus larvae ERIC V: Phenotypic and genomic comparison to genotypes ERIC I-IV reveal different inventories of virulence factors which correlate with epidemiological prevalences of American Foulbrood.</title>
        <authorList>
            <person name="Beims H."/>
            <person name="Bunk B."/>
            <person name="Erler S."/>
            <person name="Mohr K.I."/>
            <person name="Sproer C."/>
            <person name="Pradella S."/>
            <person name="Gunther G."/>
            <person name="Rohde M."/>
            <person name="von der Ohe W."/>
            <person name="Steinert M."/>
        </authorList>
    </citation>
    <scope>NUCLEOTIDE SEQUENCE [LARGE SCALE GENOMIC DNA]</scope>
    <source>
        <strain evidence="1">Eric_V</strain>
        <plasmid evidence="1">unnamed1</plasmid>
    </source>
</reference>
<evidence type="ECO:0000313" key="2">
    <source>
        <dbReference type="Proteomes" id="UP000464330"/>
    </source>
</evidence>
<dbReference type="AlphaFoldDB" id="A0A6C0QZ59"/>
<dbReference type="RefSeq" id="WP_172423947.1">
    <property type="nucleotide sequence ID" value="NZ_CP019718.1"/>
</dbReference>
<gene>
    <name evidence="1" type="ORF">ERICV_05018</name>
</gene>
<evidence type="ECO:0000313" key="1">
    <source>
        <dbReference type="EMBL" id="QHZ54002.1"/>
    </source>
</evidence>
<sequence>MEYRDAKLAIEKEDMTDLQRDSFLEMMERYIEHLPESLYLSPYELEEKLGYTSSLWRKALGIPDIERQIMKEITEITEYASRKALLKLTDGTSDPKEVSGIKELLSRSEALNRMNKQRTIVVYSYLPKMEEAKQDEKQGTD</sequence>